<sequence length="326" mass="37242">MKVIEHCYSLETKWIDVVAEAMGGTVDGNFIKGDNETYTGTHFVLVMEERISAMLIDVSYKETVLLKYKNDLKRFVGLYFYITNHNIDFILDKETAVVGKFDYNLTIIDSALETEYAVNKGTGTYVICIFMDKTALKEYMDKVPRLKTVSKDVFNAEKNTIISMGRMSTESSILLNDFRKLSYDSFLFELYFRGLVYNLIGDYLDQLLEKKIIIGKVIGDDVKSIIASKALLLKSIEGIFPGIEFLAEQVHMSPSKYKKLFTKITGFSPGTFFSDSKLEHAKELLETGQYTVSEVSDKLNYANISYFAKRFSSKYGIFPKEYQSQL</sequence>
<keyword evidence="3" id="KW-0804">Transcription</keyword>
<comment type="caution">
    <text evidence="5">The sequence shown here is derived from an EMBL/GenBank/DDBJ whole genome shotgun (WGS) entry which is preliminary data.</text>
</comment>
<dbReference type="PANTHER" id="PTHR43280">
    <property type="entry name" value="ARAC-FAMILY TRANSCRIPTIONAL REGULATOR"/>
    <property type="match status" value="1"/>
</dbReference>
<protein>
    <recommendedName>
        <fullName evidence="4">HTH araC/xylS-type domain-containing protein</fullName>
    </recommendedName>
</protein>
<gene>
    <name evidence="5" type="ORF">B0A75_11385</name>
</gene>
<organism evidence="5 6">
    <name type="scientific">Flavobacterium oncorhynchi</name>
    <dbReference type="NCBI Taxonomy" id="728056"/>
    <lineage>
        <taxon>Bacteria</taxon>
        <taxon>Pseudomonadati</taxon>
        <taxon>Bacteroidota</taxon>
        <taxon>Flavobacteriia</taxon>
        <taxon>Flavobacteriales</taxon>
        <taxon>Flavobacteriaceae</taxon>
        <taxon>Flavobacterium</taxon>
    </lineage>
</organism>
<accession>A0A226HYW5</accession>
<dbReference type="InterPro" id="IPR009057">
    <property type="entry name" value="Homeodomain-like_sf"/>
</dbReference>
<dbReference type="Proteomes" id="UP000198336">
    <property type="component" value="Unassembled WGS sequence"/>
</dbReference>
<dbReference type="EMBL" id="MUHA01000014">
    <property type="protein sequence ID" value="OXA99405.1"/>
    <property type="molecule type" value="Genomic_DNA"/>
</dbReference>
<keyword evidence="1" id="KW-0805">Transcription regulation</keyword>
<dbReference type="Gene3D" id="1.10.10.60">
    <property type="entry name" value="Homeodomain-like"/>
    <property type="match status" value="2"/>
</dbReference>
<proteinExistence type="predicted"/>
<name>A0A226HYW5_9FLAO</name>
<feature type="domain" description="HTH araC/xylS-type" evidence="4">
    <location>
        <begin position="243"/>
        <end position="325"/>
    </location>
</feature>
<dbReference type="Pfam" id="PF12833">
    <property type="entry name" value="HTH_18"/>
    <property type="match status" value="1"/>
</dbReference>
<evidence type="ECO:0000256" key="2">
    <source>
        <dbReference type="ARBA" id="ARBA00023125"/>
    </source>
</evidence>
<dbReference type="RefSeq" id="WP_089054407.1">
    <property type="nucleotide sequence ID" value="NZ_MUHA01000014.1"/>
</dbReference>
<dbReference type="PANTHER" id="PTHR43280:SF30">
    <property type="entry name" value="MMSAB OPERON REGULATORY PROTEIN"/>
    <property type="match status" value="1"/>
</dbReference>
<keyword evidence="2" id="KW-0238">DNA-binding</keyword>
<evidence type="ECO:0000256" key="1">
    <source>
        <dbReference type="ARBA" id="ARBA00023015"/>
    </source>
</evidence>
<keyword evidence="6" id="KW-1185">Reference proteome</keyword>
<dbReference type="SMART" id="SM00342">
    <property type="entry name" value="HTH_ARAC"/>
    <property type="match status" value="1"/>
</dbReference>
<dbReference type="AlphaFoldDB" id="A0A226HYW5"/>
<dbReference type="InterPro" id="IPR018060">
    <property type="entry name" value="HTH_AraC"/>
</dbReference>
<dbReference type="PROSITE" id="PS01124">
    <property type="entry name" value="HTH_ARAC_FAMILY_2"/>
    <property type="match status" value="1"/>
</dbReference>
<dbReference type="SUPFAM" id="SSF46689">
    <property type="entry name" value="Homeodomain-like"/>
    <property type="match status" value="1"/>
</dbReference>
<reference evidence="5 6" key="1">
    <citation type="submission" date="2016-11" db="EMBL/GenBank/DDBJ databases">
        <title>Whole genomes of Flavobacteriaceae.</title>
        <authorList>
            <person name="Stine C."/>
            <person name="Li C."/>
            <person name="Tadesse D."/>
        </authorList>
    </citation>
    <scope>NUCLEOTIDE SEQUENCE [LARGE SCALE GENOMIC DNA]</scope>
    <source>
        <strain evidence="5 6">CCUG 59446</strain>
    </source>
</reference>
<dbReference type="GO" id="GO:0043565">
    <property type="term" value="F:sequence-specific DNA binding"/>
    <property type="evidence" value="ECO:0007669"/>
    <property type="project" value="InterPro"/>
</dbReference>
<evidence type="ECO:0000313" key="5">
    <source>
        <dbReference type="EMBL" id="OXA99405.1"/>
    </source>
</evidence>
<evidence type="ECO:0000313" key="6">
    <source>
        <dbReference type="Proteomes" id="UP000198336"/>
    </source>
</evidence>
<evidence type="ECO:0000256" key="3">
    <source>
        <dbReference type="ARBA" id="ARBA00023163"/>
    </source>
</evidence>
<evidence type="ECO:0000259" key="4">
    <source>
        <dbReference type="PROSITE" id="PS01124"/>
    </source>
</evidence>
<dbReference type="GO" id="GO:0003700">
    <property type="term" value="F:DNA-binding transcription factor activity"/>
    <property type="evidence" value="ECO:0007669"/>
    <property type="project" value="InterPro"/>
</dbReference>